<sequence>MNMKNLGLLATLKAKKGKEMEVSNFIKEAVNLARKEEKTITWYSFKIDESTFGIFDTFEKESGREAHLNGEIASALMEKASELLSEPPTIKKVEILSAV</sequence>
<evidence type="ECO:0000313" key="1">
    <source>
        <dbReference type="EMBL" id="TXD94060.1"/>
    </source>
</evidence>
<dbReference type="OrthoDB" id="9804891at2"/>
<dbReference type="EMBL" id="VORY01000006">
    <property type="protein sequence ID" value="TXD94060.1"/>
    <property type="molecule type" value="Genomic_DNA"/>
</dbReference>
<comment type="caution">
    <text evidence="1">The sequence shown here is derived from an EMBL/GenBank/DDBJ whole genome shotgun (WGS) entry which is preliminary data.</text>
</comment>
<evidence type="ECO:0000313" key="2">
    <source>
        <dbReference type="Proteomes" id="UP000321367"/>
    </source>
</evidence>
<gene>
    <name evidence="1" type="ORF">ES724_07275</name>
</gene>
<keyword evidence="2" id="KW-1185">Reference proteome</keyword>
<name>A0A5C6ZVU2_9FLAO</name>
<dbReference type="AlphaFoldDB" id="A0A5C6ZVU2"/>
<dbReference type="GO" id="GO:0004497">
    <property type="term" value="F:monooxygenase activity"/>
    <property type="evidence" value="ECO:0007669"/>
    <property type="project" value="UniProtKB-KW"/>
</dbReference>
<dbReference type="InterPro" id="IPR011008">
    <property type="entry name" value="Dimeric_a/b-barrel"/>
</dbReference>
<keyword evidence="1" id="KW-0560">Oxidoreductase</keyword>
<reference evidence="1 2" key="1">
    <citation type="submission" date="2019-08" db="EMBL/GenBank/DDBJ databases">
        <title>Genome sequence of Gillisia hiemivivida IC154 (type strain).</title>
        <authorList>
            <person name="Bowman J.P."/>
        </authorList>
    </citation>
    <scope>NUCLEOTIDE SEQUENCE [LARGE SCALE GENOMIC DNA]</scope>
    <source>
        <strain evidence="1 2">IC154</strain>
    </source>
</reference>
<protein>
    <submittedName>
        <fullName evidence="1">Antibiotic biosynthesis monooxygenase</fullName>
    </submittedName>
</protein>
<organism evidence="1 2">
    <name type="scientific">Gillisia hiemivivida</name>
    <dbReference type="NCBI Taxonomy" id="291190"/>
    <lineage>
        <taxon>Bacteria</taxon>
        <taxon>Pseudomonadati</taxon>
        <taxon>Bacteroidota</taxon>
        <taxon>Flavobacteriia</taxon>
        <taxon>Flavobacteriales</taxon>
        <taxon>Flavobacteriaceae</taxon>
        <taxon>Gillisia</taxon>
    </lineage>
</organism>
<accession>A0A5C6ZVU2</accession>
<dbReference type="SUPFAM" id="SSF54909">
    <property type="entry name" value="Dimeric alpha+beta barrel"/>
    <property type="match status" value="1"/>
</dbReference>
<dbReference type="Proteomes" id="UP000321367">
    <property type="component" value="Unassembled WGS sequence"/>
</dbReference>
<keyword evidence="1" id="KW-0503">Monooxygenase</keyword>
<dbReference type="Gene3D" id="3.30.70.100">
    <property type="match status" value="1"/>
</dbReference>
<proteinExistence type="predicted"/>